<keyword evidence="2" id="KW-0677">Repeat</keyword>
<keyword evidence="1" id="KW-0433">Leucine-rich repeat</keyword>
<evidence type="ECO:0000313" key="3">
    <source>
        <dbReference type="EMBL" id="QHT31695.1"/>
    </source>
</evidence>
<reference evidence="3" key="1">
    <citation type="journal article" date="2020" name="Nature">
        <title>Giant virus diversity and host interactions through global metagenomics.</title>
        <authorList>
            <person name="Schulz F."/>
            <person name="Roux S."/>
            <person name="Paez-Espino D."/>
            <person name="Jungbluth S."/>
            <person name="Walsh D.A."/>
            <person name="Denef V.J."/>
            <person name="McMahon K.D."/>
            <person name="Konstantinidis K.T."/>
            <person name="Eloe-Fadrosh E.A."/>
            <person name="Kyrpides N.C."/>
            <person name="Woyke T."/>
        </authorList>
    </citation>
    <scope>NUCLEOTIDE SEQUENCE</scope>
    <source>
        <strain evidence="3">GVMAG-M-3300009155-48</strain>
    </source>
</reference>
<dbReference type="GO" id="GO:0031102">
    <property type="term" value="P:neuron projection regeneration"/>
    <property type="evidence" value="ECO:0007669"/>
    <property type="project" value="TreeGrafter"/>
</dbReference>
<dbReference type="SUPFAM" id="SSF52058">
    <property type="entry name" value="L domain-like"/>
    <property type="match status" value="1"/>
</dbReference>
<dbReference type="AlphaFoldDB" id="A0A6C0EWT0"/>
<organism evidence="3">
    <name type="scientific">viral metagenome</name>
    <dbReference type="NCBI Taxonomy" id="1070528"/>
    <lineage>
        <taxon>unclassified sequences</taxon>
        <taxon>metagenomes</taxon>
        <taxon>organismal metagenomes</taxon>
    </lineage>
</organism>
<dbReference type="PROSITE" id="PS51450">
    <property type="entry name" value="LRR"/>
    <property type="match status" value="1"/>
</dbReference>
<protein>
    <recommendedName>
        <fullName evidence="4">Leucine-rich repeat domain-containing protein</fullName>
    </recommendedName>
</protein>
<sequence>MKMKKIKTIYNYSNKYFRKMEFQNFEKNYKNIKRVTKIARKLLESLPDTTEKIVINGENLYSYLFLNASINVNNINYNDFESFTNEMLNTENIDAEFVNSPAFYKKREFIVGWIDFWYANELFVEDYIHLDLTRFTNLQELNMSFIYIKDVVKIPETLTVLKIVSCETAVIDNIPNGLEILNCNNNCIRLLPQLQNSNLKQLFCSSNFLRNIPNLPKTLEIFYCSQNYIKVLPKLPSQLEYLSCSDNKLVCIPELPDTIYCIQCANNNLSGIPMLPKSLKILVCNNNKIMKMPELPPFLVTFNCSKNPLKEYPILPPSIVNYTM</sequence>
<dbReference type="SMART" id="SM00364">
    <property type="entry name" value="LRR_BAC"/>
    <property type="match status" value="7"/>
</dbReference>
<accession>A0A6C0EWT0</accession>
<dbReference type="InterPro" id="IPR051071">
    <property type="entry name" value="LRR-bact_E3_ubiq_ligases"/>
</dbReference>
<dbReference type="InterPro" id="IPR001611">
    <property type="entry name" value="Leu-rich_rpt"/>
</dbReference>
<dbReference type="Gene3D" id="3.80.10.10">
    <property type="entry name" value="Ribonuclease Inhibitor"/>
    <property type="match status" value="1"/>
</dbReference>
<dbReference type="PANTHER" id="PTHR47114:SF2">
    <property type="entry name" value="OLIGODENDROCYTE-MYELIN GLYCOPROTEIN"/>
    <property type="match status" value="1"/>
</dbReference>
<proteinExistence type="predicted"/>
<dbReference type="EMBL" id="MN738924">
    <property type="protein sequence ID" value="QHT31695.1"/>
    <property type="molecule type" value="Genomic_DNA"/>
</dbReference>
<evidence type="ECO:0000256" key="2">
    <source>
        <dbReference type="ARBA" id="ARBA00022737"/>
    </source>
</evidence>
<evidence type="ECO:0000256" key="1">
    <source>
        <dbReference type="ARBA" id="ARBA00022614"/>
    </source>
</evidence>
<dbReference type="PANTHER" id="PTHR47114">
    <property type="match status" value="1"/>
</dbReference>
<name>A0A6C0EWT0_9ZZZZ</name>
<dbReference type="InterPro" id="IPR032675">
    <property type="entry name" value="LRR_dom_sf"/>
</dbReference>
<evidence type="ECO:0008006" key="4">
    <source>
        <dbReference type="Google" id="ProtNLM"/>
    </source>
</evidence>